<dbReference type="Proteomes" id="UP000275267">
    <property type="component" value="Unassembled WGS sequence"/>
</dbReference>
<sequence length="162" mass="19506">MNFHKIEIGETIFTDHPIIVKTLMPSLKTLAIEVSYTYEGYIDWIIQLLNLFPCLEALYIRVYRGHEWQHEMAKFLHGRSRVLKAMEFHRMRESDGGAKDHTITKPPSVEWVRKQQELLCLDSRASKDARFLFFRGQLPCNHWNICHHEWYTRKYYDEIYEV</sequence>
<evidence type="ECO:0000259" key="1">
    <source>
        <dbReference type="Pfam" id="PF24758"/>
    </source>
</evidence>
<organism evidence="2 3">
    <name type="scientific">Panicum miliaceum</name>
    <name type="common">Proso millet</name>
    <name type="synonym">Broomcorn millet</name>
    <dbReference type="NCBI Taxonomy" id="4540"/>
    <lineage>
        <taxon>Eukaryota</taxon>
        <taxon>Viridiplantae</taxon>
        <taxon>Streptophyta</taxon>
        <taxon>Embryophyta</taxon>
        <taxon>Tracheophyta</taxon>
        <taxon>Spermatophyta</taxon>
        <taxon>Magnoliopsida</taxon>
        <taxon>Liliopsida</taxon>
        <taxon>Poales</taxon>
        <taxon>Poaceae</taxon>
        <taxon>PACMAD clade</taxon>
        <taxon>Panicoideae</taxon>
        <taxon>Panicodae</taxon>
        <taxon>Paniceae</taxon>
        <taxon>Panicinae</taxon>
        <taxon>Panicum</taxon>
        <taxon>Panicum sect. Panicum</taxon>
    </lineage>
</organism>
<protein>
    <submittedName>
        <fullName evidence="2">F-box/FBD/LRR-repeat protein</fullName>
    </submittedName>
</protein>
<proteinExistence type="predicted"/>
<dbReference type="EMBL" id="PQIB02000010">
    <property type="protein sequence ID" value="RLM92619.1"/>
    <property type="molecule type" value="Genomic_DNA"/>
</dbReference>
<name>A0A3L6QZG8_PANMI</name>
<evidence type="ECO:0000313" key="2">
    <source>
        <dbReference type="EMBL" id="RLM92619.1"/>
    </source>
</evidence>
<reference evidence="3" key="1">
    <citation type="journal article" date="2019" name="Nat. Commun.">
        <title>The genome of broomcorn millet.</title>
        <authorList>
            <person name="Zou C."/>
            <person name="Miki D."/>
            <person name="Li D."/>
            <person name="Tang Q."/>
            <person name="Xiao L."/>
            <person name="Rajput S."/>
            <person name="Deng P."/>
            <person name="Jia W."/>
            <person name="Huang R."/>
            <person name="Zhang M."/>
            <person name="Sun Y."/>
            <person name="Hu J."/>
            <person name="Fu X."/>
            <person name="Schnable P.S."/>
            <person name="Li F."/>
            <person name="Zhang H."/>
            <person name="Feng B."/>
            <person name="Zhu X."/>
            <person name="Liu R."/>
            <person name="Schnable J.C."/>
            <person name="Zhu J.-K."/>
            <person name="Zhang H."/>
        </authorList>
    </citation>
    <scope>NUCLEOTIDE SEQUENCE [LARGE SCALE GENOMIC DNA]</scope>
</reference>
<dbReference type="AlphaFoldDB" id="A0A3L6QZG8"/>
<evidence type="ECO:0000313" key="3">
    <source>
        <dbReference type="Proteomes" id="UP000275267"/>
    </source>
</evidence>
<dbReference type="Pfam" id="PF24758">
    <property type="entry name" value="LRR_At5g56370"/>
    <property type="match status" value="1"/>
</dbReference>
<keyword evidence="3" id="KW-1185">Reference proteome</keyword>
<gene>
    <name evidence="2" type="ORF">C2845_PM08G24190</name>
</gene>
<comment type="caution">
    <text evidence="2">The sequence shown here is derived from an EMBL/GenBank/DDBJ whole genome shotgun (WGS) entry which is preliminary data.</text>
</comment>
<accession>A0A3L6QZG8</accession>
<feature type="domain" description="F-box/LRR-repeat protein 15/At3g58940/PEG3-like LRR" evidence="1">
    <location>
        <begin position="2"/>
        <end position="60"/>
    </location>
</feature>
<dbReference type="STRING" id="4540.A0A3L6QZG8"/>
<dbReference type="InterPro" id="IPR055411">
    <property type="entry name" value="LRR_FXL15/At3g58940/PEG3-like"/>
</dbReference>